<reference evidence="1 2" key="1">
    <citation type="journal article" date="2011" name="J. Bacteriol.">
        <title>Complete genome sequence of Burkholderia rhizoxinica, an endosymbiont of Rhizopus microsporus.</title>
        <authorList>
            <person name="Lackner G."/>
            <person name="Moebius N."/>
            <person name="Partida-Martinez L."/>
            <person name="Hertweck C."/>
        </authorList>
    </citation>
    <scope>NUCLEOTIDE SEQUENCE [LARGE SCALE GENOMIC DNA]</scope>
    <source>
        <strain evidence="2">DSM 19002 / CIP 109453 / HKI 454</strain>
    </source>
</reference>
<dbReference type="STRING" id="882378.RBRH_02641"/>
<dbReference type="KEGG" id="brh:RBRH_02641"/>
<proteinExistence type="predicted"/>
<dbReference type="EC" id="6.3.2.-" evidence="1"/>
<accession>E5AR87</accession>
<dbReference type="AlphaFoldDB" id="E5AR87"/>
<dbReference type="EMBL" id="FR687359">
    <property type="protein sequence ID" value="CBW75119.1"/>
    <property type="molecule type" value="Genomic_DNA"/>
</dbReference>
<dbReference type="Proteomes" id="UP000007437">
    <property type="component" value="Chromosome"/>
</dbReference>
<name>E5AR87_MYCRK</name>
<sequence>MCVHQLFEARAAGAGAGIEVQALSYADLNAQANRLAHRLIEGAQAQCTDGDLCSVFPGSCCAGLPVCEIGLRRWSRWIEYERAFHVMGGIVQYDRGQGPHYAGCLMRFVILRGSRHVRT</sequence>
<organism evidence="1 2">
    <name type="scientific">Mycetohabitans rhizoxinica (strain DSM 19002 / CIP 109453 / HKI 454)</name>
    <name type="common">Paraburkholderia rhizoxinica</name>
    <dbReference type="NCBI Taxonomy" id="882378"/>
    <lineage>
        <taxon>Bacteria</taxon>
        <taxon>Pseudomonadati</taxon>
        <taxon>Pseudomonadota</taxon>
        <taxon>Betaproteobacteria</taxon>
        <taxon>Burkholderiales</taxon>
        <taxon>Burkholderiaceae</taxon>
        <taxon>Mycetohabitans</taxon>
    </lineage>
</organism>
<dbReference type="HOGENOM" id="CLU_2056992_0_0_4"/>
<dbReference type="GO" id="GO:0016874">
    <property type="term" value="F:ligase activity"/>
    <property type="evidence" value="ECO:0007669"/>
    <property type="project" value="UniProtKB-KW"/>
</dbReference>
<evidence type="ECO:0000313" key="2">
    <source>
        <dbReference type="Proteomes" id="UP000007437"/>
    </source>
</evidence>
<keyword evidence="1" id="KW-0436">Ligase</keyword>
<protein>
    <submittedName>
        <fullName evidence="1">Non-ribosomal peptide synthetase modules</fullName>
        <ecNumber evidence="1">6.3.2.-</ecNumber>
    </submittedName>
</protein>
<gene>
    <name evidence="1" type="ordered locus">RBRH_02641</name>
</gene>
<evidence type="ECO:0000313" key="1">
    <source>
        <dbReference type="EMBL" id="CBW75119.1"/>
    </source>
</evidence>